<evidence type="ECO:0000256" key="4">
    <source>
        <dbReference type="ARBA" id="ARBA00023274"/>
    </source>
</evidence>
<organism evidence="8 9">
    <name type="scientific">Dethiosulfovibrio salsuginis</name>
    <dbReference type="NCBI Taxonomy" id="561720"/>
    <lineage>
        <taxon>Bacteria</taxon>
        <taxon>Thermotogati</taxon>
        <taxon>Synergistota</taxon>
        <taxon>Synergistia</taxon>
        <taxon>Synergistales</taxon>
        <taxon>Dethiosulfovibrionaceae</taxon>
        <taxon>Dethiosulfovibrio</taxon>
    </lineage>
</organism>
<name>A0A1X7KSZ8_9BACT</name>
<evidence type="ECO:0000256" key="2">
    <source>
        <dbReference type="ARBA" id="ARBA00022884"/>
    </source>
</evidence>
<gene>
    <name evidence="5" type="primary">rplY</name>
    <name evidence="5" type="synonym">ctc</name>
    <name evidence="8" type="ORF">SAMN06275492_1367</name>
</gene>
<comment type="subunit">
    <text evidence="5">Part of the 50S ribosomal subunit; part of the 5S rRNA/L5/L18/L25 subcomplex. Contacts the 5S rRNA. Binds to the 5S rRNA independently of L5 and L18.</text>
</comment>
<evidence type="ECO:0000313" key="8">
    <source>
        <dbReference type="EMBL" id="SMG44693.1"/>
    </source>
</evidence>
<evidence type="ECO:0000259" key="6">
    <source>
        <dbReference type="Pfam" id="PF01386"/>
    </source>
</evidence>
<dbReference type="InterPro" id="IPR029751">
    <property type="entry name" value="Ribosomal_L25_dom"/>
</dbReference>
<dbReference type="InterPro" id="IPR020930">
    <property type="entry name" value="Ribosomal_uL5_bac-type"/>
</dbReference>
<dbReference type="PANTHER" id="PTHR33284:SF1">
    <property type="entry name" value="RIBOSOMAL PROTEIN L25_GLN-TRNA SYNTHETASE, ANTI-CODON-BINDING DOMAIN-CONTAINING PROTEIN"/>
    <property type="match status" value="1"/>
</dbReference>
<dbReference type="NCBIfam" id="TIGR00731">
    <property type="entry name" value="bL25_bact_ctc"/>
    <property type="match status" value="1"/>
</dbReference>
<dbReference type="Pfam" id="PF14693">
    <property type="entry name" value="Ribosomal_TL5_C"/>
    <property type="match status" value="1"/>
</dbReference>
<dbReference type="GO" id="GO:0006412">
    <property type="term" value="P:translation"/>
    <property type="evidence" value="ECO:0007669"/>
    <property type="project" value="UniProtKB-UniRule"/>
</dbReference>
<feature type="domain" description="Large ribosomal subunit protein bL25 L25" evidence="6">
    <location>
        <begin position="6"/>
        <end position="95"/>
    </location>
</feature>
<reference evidence="9" key="1">
    <citation type="submission" date="2017-04" db="EMBL/GenBank/DDBJ databases">
        <authorList>
            <person name="Varghese N."/>
            <person name="Submissions S."/>
        </authorList>
    </citation>
    <scope>NUCLEOTIDE SEQUENCE [LARGE SCALE GENOMIC DNA]</scope>
    <source>
        <strain evidence="9">USBA 82</strain>
    </source>
</reference>
<dbReference type="Gene3D" id="2.40.240.10">
    <property type="entry name" value="Ribosomal Protein L25, Chain P"/>
    <property type="match status" value="1"/>
</dbReference>
<dbReference type="Gene3D" id="2.170.120.20">
    <property type="entry name" value="Ribosomal protein L25, beta domain"/>
    <property type="match status" value="1"/>
</dbReference>
<dbReference type="InterPro" id="IPR011035">
    <property type="entry name" value="Ribosomal_bL25/Gln-tRNA_synth"/>
</dbReference>
<comment type="similarity">
    <text evidence="5">Belongs to the bacterial ribosomal protein bL25 family. CTC subfamily.</text>
</comment>
<keyword evidence="9" id="KW-1185">Reference proteome</keyword>
<dbReference type="AlphaFoldDB" id="A0A1X7KSZ8"/>
<evidence type="ECO:0000256" key="3">
    <source>
        <dbReference type="ARBA" id="ARBA00022980"/>
    </source>
</evidence>
<dbReference type="InterPro" id="IPR001021">
    <property type="entry name" value="Ribosomal_bL25_long"/>
</dbReference>
<dbReference type="EMBL" id="FXBB01000036">
    <property type="protein sequence ID" value="SMG44693.1"/>
    <property type="molecule type" value="Genomic_DNA"/>
</dbReference>
<dbReference type="GO" id="GO:0003735">
    <property type="term" value="F:structural constituent of ribosome"/>
    <property type="evidence" value="ECO:0007669"/>
    <property type="project" value="InterPro"/>
</dbReference>
<dbReference type="InterPro" id="IPR020056">
    <property type="entry name" value="Rbsml_bL25/Gln-tRNA_synth_N"/>
</dbReference>
<dbReference type="GO" id="GO:0008097">
    <property type="term" value="F:5S rRNA binding"/>
    <property type="evidence" value="ECO:0007669"/>
    <property type="project" value="InterPro"/>
</dbReference>
<dbReference type="GO" id="GO:0022625">
    <property type="term" value="C:cytosolic large ribosomal subunit"/>
    <property type="evidence" value="ECO:0007669"/>
    <property type="project" value="TreeGrafter"/>
</dbReference>
<accession>A0A1X7KSZ8</accession>
<dbReference type="SUPFAM" id="SSF50715">
    <property type="entry name" value="Ribosomal protein L25-like"/>
    <property type="match status" value="1"/>
</dbReference>
<protein>
    <recommendedName>
        <fullName evidence="5">Large ribosomal subunit protein bL25</fullName>
    </recommendedName>
    <alternativeName>
        <fullName evidence="5">General stress protein CTC</fullName>
    </alternativeName>
</protein>
<dbReference type="HAMAP" id="MF_01334">
    <property type="entry name" value="Ribosomal_bL25_CTC"/>
    <property type="match status" value="1"/>
</dbReference>
<keyword evidence="1 5" id="KW-0699">rRNA-binding</keyword>
<dbReference type="PANTHER" id="PTHR33284">
    <property type="entry name" value="RIBOSOMAL PROTEIN L25/GLN-TRNA SYNTHETASE, ANTI-CODON-BINDING DOMAIN-CONTAINING PROTEIN"/>
    <property type="match status" value="1"/>
</dbReference>
<keyword evidence="2 5" id="KW-0694">RNA-binding</keyword>
<sequence>MDFVKLNLEKREACGKEACGRLRRSGFIPAVLYGPDYKEALSLQIKTEEFMPILRGNYWNTLKFDVTLPCGTTEMCIIKDLTRNFVNDEVLHVDFYQMVKGHKITVRIPIEIVGKDVCAGVKAGGKFAQYANEVEISVLPREIPDTVVLDVSNLDAGTVVSFSDLDLPESAEISKGFSGSVAEVSAVKTGE</sequence>
<evidence type="ECO:0000313" key="9">
    <source>
        <dbReference type="Proteomes" id="UP000193355"/>
    </source>
</evidence>
<dbReference type="InterPro" id="IPR020057">
    <property type="entry name" value="Ribosomal_bL25_b-dom"/>
</dbReference>
<feature type="domain" description="Large ribosomal subunit protein bL25 beta" evidence="7">
    <location>
        <begin position="103"/>
        <end position="186"/>
    </location>
</feature>
<keyword evidence="4 5" id="KW-0687">Ribonucleoprotein</keyword>
<evidence type="ECO:0000256" key="1">
    <source>
        <dbReference type="ARBA" id="ARBA00022730"/>
    </source>
</evidence>
<keyword evidence="3 5" id="KW-0689">Ribosomal protein</keyword>
<evidence type="ECO:0000256" key="5">
    <source>
        <dbReference type="HAMAP-Rule" id="MF_01334"/>
    </source>
</evidence>
<proteinExistence type="inferred from homology"/>
<dbReference type="Proteomes" id="UP000193355">
    <property type="component" value="Unassembled WGS sequence"/>
</dbReference>
<comment type="function">
    <text evidence="5">This is one of the proteins that binds to the 5S RNA in the ribosome where it forms part of the central protuberance.</text>
</comment>
<dbReference type="RefSeq" id="WP_085545379.1">
    <property type="nucleotide sequence ID" value="NZ_FXBB01000036.1"/>
</dbReference>
<dbReference type="InterPro" id="IPR037121">
    <property type="entry name" value="Ribosomal_bL25_C"/>
</dbReference>
<dbReference type="CDD" id="cd00495">
    <property type="entry name" value="Ribosomal_L25_TL5_CTC"/>
    <property type="match status" value="1"/>
</dbReference>
<dbReference type="OrthoDB" id="9806411at2"/>
<evidence type="ECO:0000259" key="7">
    <source>
        <dbReference type="Pfam" id="PF14693"/>
    </source>
</evidence>
<dbReference type="Pfam" id="PF01386">
    <property type="entry name" value="Ribosomal_L25p"/>
    <property type="match status" value="1"/>
</dbReference>
<dbReference type="STRING" id="561720.SAMN06275492_1367"/>